<protein>
    <submittedName>
        <fullName evidence="2">Tripartite tricarboxylate transporter substrate binding protein</fullName>
    </submittedName>
</protein>
<dbReference type="InterPro" id="IPR005064">
    <property type="entry name" value="BUG"/>
</dbReference>
<dbReference type="Proteomes" id="UP001196068">
    <property type="component" value="Unassembled WGS sequence"/>
</dbReference>
<keyword evidence="3" id="KW-1185">Reference proteome</keyword>
<dbReference type="PANTHER" id="PTHR42928">
    <property type="entry name" value="TRICARBOXYLATE-BINDING PROTEIN"/>
    <property type="match status" value="1"/>
</dbReference>
<dbReference type="PIRSF" id="PIRSF017082">
    <property type="entry name" value="YflP"/>
    <property type="match status" value="1"/>
</dbReference>
<dbReference type="EMBL" id="JAAEDH010000021">
    <property type="protein sequence ID" value="MBR0656722.1"/>
    <property type="molecule type" value="Genomic_DNA"/>
</dbReference>
<dbReference type="SUPFAM" id="SSF53850">
    <property type="entry name" value="Periplasmic binding protein-like II"/>
    <property type="match status" value="1"/>
</dbReference>
<accession>A0AAF1JYH7</accession>
<dbReference type="RefSeq" id="WP_211875588.1">
    <property type="nucleotide sequence ID" value="NZ_JAAEDH010000021.1"/>
</dbReference>
<organism evidence="2 3">
    <name type="scientific">Plastoroseomonas arctica</name>
    <dbReference type="NCBI Taxonomy" id="1509237"/>
    <lineage>
        <taxon>Bacteria</taxon>
        <taxon>Pseudomonadati</taxon>
        <taxon>Pseudomonadota</taxon>
        <taxon>Alphaproteobacteria</taxon>
        <taxon>Acetobacterales</taxon>
        <taxon>Acetobacteraceae</taxon>
        <taxon>Plastoroseomonas</taxon>
    </lineage>
</organism>
<dbReference type="InterPro" id="IPR042100">
    <property type="entry name" value="Bug_dom1"/>
</dbReference>
<gene>
    <name evidence="2" type="ORF">GXW79_16700</name>
</gene>
<evidence type="ECO:0000313" key="3">
    <source>
        <dbReference type="Proteomes" id="UP001196068"/>
    </source>
</evidence>
<sequence length="320" mass="33509">MKRRPLLAAPFILAAGQAAGQARGTWPDRPLRIVVAFPAGSVTDSLMRIVADPLSRELGQPVVIENRAGANGAIGTEAVARGPADGYTMCVLSVTNGALNTFLIRRLPYDPLRDFAQIGFLAVAPYVLVVPNTSPARSVADLLAQARERPGMLTFSHGNASALIGSEMINRAAGVQMTPIPYRGGPEALTDVVAGRIDSTLTDFANGMAQVREGRVRALGVTSAAASPLAPEIPPIGAAVPGFELIVWFGLSAPAATPAPVVARANEALNTVLALPETRERLGRLGFTPQGGTPAVFEAFLRQQIALLSEKAREVGLEPQ</sequence>
<proteinExistence type="inferred from homology"/>
<comment type="similarity">
    <text evidence="1">Belongs to the UPF0065 (bug) family.</text>
</comment>
<reference evidence="2" key="2">
    <citation type="journal article" date="2021" name="Syst. Appl. Microbiol.">
        <title>Roseomonas hellenica sp. nov., isolated from roots of wild-growing Alkanna tinctoria.</title>
        <authorList>
            <person name="Rat A."/>
            <person name="Naranjo H.D."/>
            <person name="Lebbe L."/>
            <person name="Cnockaert M."/>
            <person name="Krigas N."/>
            <person name="Grigoriadou K."/>
            <person name="Maloupa E."/>
            <person name="Willems A."/>
        </authorList>
    </citation>
    <scope>NUCLEOTIDE SEQUENCE</scope>
    <source>
        <strain evidence="2">LMG 28251</strain>
    </source>
</reference>
<name>A0AAF1JYH7_9PROT</name>
<dbReference type="Pfam" id="PF03401">
    <property type="entry name" value="TctC"/>
    <property type="match status" value="1"/>
</dbReference>
<reference evidence="2" key="1">
    <citation type="submission" date="2020-01" db="EMBL/GenBank/DDBJ databases">
        <authorList>
            <person name="Rat A."/>
        </authorList>
    </citation>
    <scope>NUCLEOTIDE SEQUENCE</scope>
    <source>
        <strain evidence="2">LMG 28251</strain>
    </source>
</reference>
<dbReference type="PANTHER" id="PTHR42928:SF5">
    <property type="entry name" value="BLR1237 PROTEIN"/>
    <property type="match status" value="1"/>
</dbReference>
<evidence type="ECO:0000256" key="1">
    <source>
        <dbReference type="ARBA" id="ARBA00006987"/>
    </source>
</evidence>
<dbReference type="Gene3D" id="3.40.190.10">
    <property type="entry name" value="Periplasmic binding protein-like II"/>
    <property type="match status" value="1"/>
</dbReference>
<dbReference type="AlphaFoldDB" id="A0AAF1JYH7"/>
<comment type="caution">
    <text evidence="2">The sequence shown here is derived from an EMBL/GenBank/DDBJ whole genome shotgun (WGS) entry which is preliminary data.</text>
</comment>
<dbReference type="Gene3D" id="3.40.190.150">
    <property type="entry name" value="Bordetella uptake gene, domain 1"/>
    <property type="match status" value="1"/>
</dbReference>
<evidence type="ECO:0000313" key="2">
    <source>
        <dbReference type="EMBL" id="MBR0656722.1"/>
    </source>
</evidence>